<feature type="domain" description="JmjN" evidence="5">
    <location>
        <begin position="655"/>
        <end position="696"/>
    </location>
</feature>
<evidence type="ECO:0000259" key="5">
    <source>
        <dbReference type="PROSITE" id="PS51183"/>
    </source>
</evidence>
<dbReference type="EMBL" id="BSXN01000428">
    <property type="protein sequence ID" value="GME68512.1"/>
    <property type="molecule type" value="Genomic_DNA"/>
</dbReference>
<dbReference type="PANTHER" id="PTHR10694">
    <property type="entry name" value="LYSINE-SPECIFIC DEMETHYLASE"/>
    <property type="match status" value="1"/>
</dbReference>
<dbReference type="PROSITE" id="PS51183">
    <property type="entry name" value="JMJN"/>
    <property type="match status" value="1"/>
</dbReference>
<sequence length="1048" mass="117586">MSGNYQQQQHQSEHQQQQSQHQLHQYEARQKLPAPSFPPILNQQSHPQQQQYYQYEYSTQQSPQQQQQQSIVSYQLPPLQPLQPLQPARSIVQSYQQGLPPPPPPPQTQPQPYTSTIPAQQNQPTNQSSLQSLLNTSPIGAIAPSPILQKHSSQNLEPINPTSGSTSSQQPLPQISHSQSNIPSLLYEQTSLNQQQTHQQTSIPKVTFTHPYSHVKDVLLNSNSDQKFNSPLPPVLPSMLKQDNSNSRVNSIQSLLQTTDGTLESINAEAKITPSSVQTLPPPKKFHSSNLLSLMNPSPEPSPPINTIPTDLQPPQLHSFQHSQKIVVDEDKKSKKTVNKGQSFKNGLITFKSAIVGHTFKPGFKPDANLNKSIMKHELSQFQVNLNDGSNSRLDNKLNGKAYENSISLCDRESTIEDKDSGIVTNDTINTGTNKFEIKKLQIKKKSANPAEDSVSSSPSSSSLASMSSSTSENKGNLNNGVKSKKNLIFYSVEDSFPHKKKKKISSKNNKMLSQNESMSRFKIIQSKPVESQMVKMPYGPPKTSRFFRAAHIKAEPIDLNSAVNSALNENGTATPNAATGSSTSSASTNPSSSNAHHYNPYLYAQNRNKANAPFDVLLSVTHQNWDSLREQIKSNHINDPEFLSSESDNDFESIPILRPSITEFQDPTSYIESVRELGEKFGAVKILPPSTWHSKLNLNSELLWFKARRQLLNSYQNELEARIDFYKKLSEFHKIRKTPPTRLPSIDRRPLDLFKFRNNVRIRGGYEIVCQKKLWAQIGRELGYSGKITSSLSSSLKSAYQRVIYQFDLFEKNEREKVVKSETEANVGGNVKSGAAGTDSSHSHESKKPVKFNEINLDCFKVANSLNDQNITYSAIKDEEKIADSVSVKIEENSKDVIRDDNFKPLGHATSIIGSSTTYERPRDLLISKGIPIYFDAATDHRLGVSVIENTIPDYNFNLWHKDSLVSDSSPYECKSTSLYNLKQFFEKGSKIKEDIIKILEETNEGLDEDTIVYNLENLFWKLLNDKKNYIEIESAFDLPTSVHNSA</sequence>
<gene>
    <name evidence="6" type="ORF">Cboi02_000170000</name>
</gene>
<feature type="compositionally biased region" description="Low complexity" evidence="3">
    <location>
        <begin position="1"/>
        <end position="23"/>
    </location>
</feature>
<dbReference type="CDD" id="cd16100">
    <property type="entry name" value="ARID"/>
    <property type="match status" value="1"/>
</dbReference>
<evidence type="ECO:0000259" key="4">
    <source>
        <dbReference type="PROSITE" id="PS51011"/>
    </source>
</evidence>
<evidence type="ECO:0000256" key="3">
    <source>
        <dbReference type="SAM" id="MobiDB-lite"/>
    </source>
</evidence>
<keyword evidence="2" id="KW-0539">Nucleus</keyword>
<name>A0A9W6T0F8_CANBO</name>
<dbReference type="GO" id="GO:0006338">
    <property type="term" value="P:chromatin remodeling"/>
    <property type="evidence" value="ECO:0007669"/>
    <property type="project" value="TreeGrafter"/>
</dbReference>
<feature type="region of interest" description="Disordered" evidence="3">
    <location>
        <begin position="569"/>
        <end position="594"/>
    </location>
</feature>
<evidence type="ECO:0000313" key="7">
    <source>
        <dbReference type="Proteomes" id="UP001165120"/>
    </source>
</evidence>
<feature type="region of interest" description="Disordered" evidence="3">
    <location>
        <begin position="443"/>
        <end position="480"/>
    </location>
</feature>
<feature type="domain" description="ARID" evidence="4">
    <location>
        <begin position="720"/>
        <end position="813"/>
    </location>
</feature>
<dbReference type="AlphaFoldDB" id="A0A9W6T0F8"/>
<dbReference type="PANTHER" id="PTHR10694:SF113">
    <property type="entry name" value="PROTEIN JUMONJI"/>
    <property type="match status" value="1"/>
</dbReference>
<dbReference type="Pfam" id="PF02375">
    <property type="entry name" value="JmjN"/>
    <property type="match status" value="1"/>
</dbReference>
<feature type="region of interest" description="Disordered" evidence="3">
    <location>
        <begin position="1"/>
        <end position="177"/>
    </location>
</feature>
<dbReference type="InterPro" id="IPR003349">
    <property type="entry name" value="JmjN"/>
</dbReference>
<dbReference type="Proteomes" id="UP001165120">
    <property type="component" value="Unassembled WGS sequence"/>
</dbReference>
<feature type="compositionally biased region" description="Low complexity" evidence="3">
    <location>
        <begin position="571"/>
        <end position="594"/>
    </location>
</feature>
<feature type="compositionally biased region" description="Low complexity" evidence="3">
    <location>
        <begin position="43"/>
        <end position="87"/>
    </location>
</feature>
<dbReference type="Pfam" id="PF01388">
    <property type="entry name" value="ARID"/>
    <property type="match status" value="1"/>
</dbReference>
<feature type="compositionally biased region" description="Pro residues" evidence="3">
    <location>
        <begin position="99"/>
        <end position="109"/>
    </location>
</feature>
<dbReference type="GO" id="GO:0000785">
    <property type="term" value="C:chromatin"/>
    <property type="evidence" value="ECO:0007669"/>
    <property type="project" value="TreeGrafter"/>
</dbReference>
<proteinExistence type="predicted"/>
<dbReference type="SMART" id="SM00501">
    <property type="entry name" value="BRIGHT"/>
    <property type="match status" value="1"/>
</dbReference>
<evidence type="ECO:0000313" key="6">
    <source>
        <dbReference type="EMBL" id="GME68512.1"/>
    </source>
</evidence>
<dbReference type="InterPro" id="IPR036431">
    <property type="entry name" value="ARID_dom_sf"/>
</dbReference>
<evidence type="ECO:0000256" key="2">
    <source>
        <dbReference type="ARBA" id="ARBA00023242"/>
    </source>
</evidence>
<accession>A0A9W6T0F8</accession>
<dbReference type="InterPro" id="IPR001606">
    <property type="entry name" value="ARID_dom"/>
</dbReference>
<feature type="region of interest" description="Disordered" evidence="3">
    <location>
        <begin position="822"/>
        <end position="849"/>
    </location>
</feature>
<reference evidence="6" key="1">
    <citation type="submission" date="2023-04" db="EMBL/GenBank/DDBJ databases">
        <title>Candida boidinii NBRC 10035.</title>
        <authorList>
            <person name="Ichikawa N."/>
            <person name="Sato H."/>
            <person name="Tonouchi N."/>
        </authorList>
    </citation>
    <scope>NUCLEOTIDE SEQUENCE</scope>
    <source>
        <strain evidence="6">NBRC 10035</strain>
    </source>
</reference>
<organism evidence="6 7">
    <name type="scientific">Candida boidinii</name>
    <name type="common">Yeast</name>
    <dbReference type="NCBI Taxonomy" id="5477"/>
    <lineage>
        <taxon>Eukaryota</taxon>
        <taxon>Fungi</taxon>
        <taxon>Dikarya</taxon>
        <taxon>Ascomycota</taxon>
        <taxon>Saccharomycotina</taxon>
        <taxon>Pichiomycetes</taxon>
        <taxon>Pichiales</taxon>
        <taxon>Pichiaceae</taxon>
        <taxon>Ogataea</taxon>
        <taxon>Ogataea/Candida clade</taxon>
    </lineage>
</organism>
<feature type="compositionally biased region" description="Low complexity" evidence="3">
    <location>
        <begin position="120"/>
        <end position="138"/>
    </location>
</feature>
<keyword evidence="7" id="KW-1185">Reference proteome</keyword>
<dbReference type="SUPFAM" id="SSF46774">
    <property type="entry name" value="ARID-like"/>
    <property type="match status" value="1"/>
</dbReference>
<dbReference type="GO" id="GO:0003677">
    <property type="term" value="F:DNA binding"/>
    <property type="evidence" value="ECO:0007669"/>
    <property type="project" value="InterPro"/>
</dbReference>
<dbReference type="GO" id="GO:0010468">
    <property type="term" value="P:regulation of gene expression"/>
    <property type="evidence" value="ECO:0007669"/>
    <property type="project" value="TreeGrafter"/>
</dbReference>
<dbReference type="SMART" id="SM01014">
    <property type="entry name" value="ARID"/>
    <property type="match status" value="1"/>
</dbReference>
<dbReference type="GO" id="GO:0005634">
    <property type="term" value="C:nucleus"/>
    <property type="evidence" value="ECO:0007669"/>
    <property type="project" value="UniProtKB-SubCell"/>
</dbReference>
<evidence type="ECO:0000256" key="1">
    <source>
        <dbReference type="ARBA" id="ARBA00004123"/>
    </source>
</evidence>
<feature type="compositionally biased region" description="Polar residues" evidence="3">
    <location>
        <begin position="150"/>
        <end position="177"/>
    </location>
</feature>
<protein>
    <submittedName>
        <fullName evidence="6">Unnamed protein product</fullName>
    </submittedName>
</protein>
<feature type="compositionally biased region" description="Low complexity" evidence="3">
    <location>
        <begin position="454"/>
        <end position="472"/>
    </location>
</feature>
<comment type="subcellular location">
    <subcellularLocation>
        <location evidence="1">Nucleus</location>
    </subcellularLocation>
</comment>
<dbReference type="SMART" id="SM00545">
    <property type="entry name" value="JmjN"/>
    <property type="match status" value="1"/>
</dbReference>
<comment type="caution">
    <text evidence="6">The sequence shown here is derived from an EMBL/GenBank/DDBJ whole genome shotgun (WGS) entry which is preliminary data.</text>
</comment>
<dbReference type="Gene3D" id="1.10.150.60">
    <property type="entry name" value="ARID DNA-binding domain"/>
    <property type="match status" value="1"/>
</dbReference>
<dbReference type="PROSITE" id="PS51011">
    <property type="entry name" value="ARID"/>
    <property type="match status" value="1"/>
</dbReference>